<evidence type="ECO:0000313" key="1">
    <source>
        <dbReference type="EMBL" id="GFY69870.1"/>
    </source>
</evidence>
<dbReference type="AlphaFoldDB" id="A0A8X6YFE6"/>
<keyword evidence="2" id="KW-1185">Reference proteome</keyword>
<evidence type="ECO:0000313" key="2">
    <source>
        <dbReference type="Proteomes" id="UP000886998"/>
    </source>
</evidence>
<name>A0A8X6YFE6_9ARAC</name>
<protein>
    <submittedName>
        <fullName evidence="1">Uncharacterized protein</fullName>
    </submittedName>
</protein>
<comment type="caution">
    <text evidence="1">The sequence shown here is derived from an EMBL/GenBank/DDBJ whole genome shotgun (WGS) entry which is preliminary data.</text>
</comment>
<accession>A0A8X6YFE6</accession>
<gene>
    <name evidence="1" type="ORF">TNIN_24021</name>
</gene>
<dbReference type="Proteomes" id="UP000886998">
    <property type="component" value="Unassembled WGS sequence"/>
</dbReference>
<dbReference type="EMBL" id="BMAV01017862">
    <property type="protein sequence ID" value="GFY69870.1"/>
    <property type="molecule type" value="Genomic_DNA"/>
</dbReference>
<proteinExistence type="predicted"/>
<reference evidence="1" key="1">
    <citation type="submission" date="2020-08" db="EMBL/GenBank/DDBJ databases">
        <title>Multicomponent nature underlies the extraordinary mechanical properties of spider dragline silk.</title>
        <authorList>
            <person name="Kono N."/>
            <person name="Nakamura H."/>
            <person name="Mori M."/>
            <person name="Yoshida Y."/>
            <person name="Ohtoshi R."/>
            <person name="Malay A.D."/>
            <person name="Moran D.A.P."/>
            <person name="Tomita M."/>
            <person name="Numata K."/>
            <person name="Arakawa K."/>
        </authorList>
    </citation>
    <scope>NUCLEOTIDE SEQUENCE</scope>
</reference>
<sequence>MREWPLHAAVVFCVRFITRLRRGYYFAPRGCHGNTPKCDWAICQYEEDDEKLRDDESGAYWMSVLRYCDKPQGSYEVGSFKKRIPRSLSKCSQFVGFSQWLGRC</sequence>
<organism evidence="1 2">
    <name type="scientific">Trichonephila inaurata madagascariensis</name>
    <dbReference type="NCBI Taxonomy" id="2747483"/>
    <lineage>
        <taxon>Eukaryota</taxon>
        <taxon>Metazoa</taxon>
        <taxon>Ecdysozoa</taxon>
        <taxon>Arthropoda</taxon>
        <taxon>Chelicerata</taxon>
        <taxon>Arachnida</taxon>
        <taxon>Araneae</taxon>
        <taxon>Araneomorphae</taxon>
        <taxon>Entelegynae</taxon>
        <taxon>Araneoidea</taxon>
        <taxon>Nephilidae</taxon>
        <taxon>Trichonephila</taxon>
        <taxon>Trichonephila inaurata</taxon>
    </lineage>
</organism>